<protein>
    <submittedName>
        <fullName evidence="2">Uncharacterized protein</fullName>
    </submittedName>
</protein>
<sequence>MWSPLTESSSNEGPPRVPFRVEDKCAPQFDERKRKYLELRSTTMVIIAIEPITFCLRE</sequence>
<dbReference type="Proteomes" id="UP000054018">
    <property type="component" value="Unassembled WGS sequence"/>
</dbReference>
<feature type="compositionally biased region" description="Polar residues" evidence="1">
    <location>
        <begin position="1"/>
        <end position="12"/>
    </location>
</feature>
<gene>
    <name evidence="2" type="ORF">PISMIDRAFT_6509</name>
</gene>
<dbReference type="EMBL" id="KN833688">
    <property type="protein sequence ID" value="KIK29721.1"/>
    <property type="molecule type" value="Genomic_DNA"/>
</dbReference>
<accession>A0A0C9ZK73</accession>
<evidence type="ECO:0000256" key="1">
    <source>
        <dbReference type="SAM" id="MobiDB-lite"/>
    </source>
</evidence>
<keyword evidence="3" id="KW-1185">Reference proteome</keyword>
<proteinExistence type="predicted"/>
<evidence type="ECO:0000313" key="2">
    <source>
        <dbReference type="EMBL" id="KIK29721.1"/>
    </source>
</evidence>
<organism evidence="2 3">
    <name type="scientific">Pisolithus microcarpus 441</name>
    <dbReference type="NCBI Taxonomy" id="765257"/>
    <lineage>
        <taxon>Eukaryota</taxon>
        <taxon>Fungi</taxon>
        <taxon>Dikarya</taxon>
        <taxon>Basidiomycota</taxon>
        <taxon>Agaricomycotina</taxon>
        <taxon>Agaricomycetes</taxon>
        <taxon>Agaricomycetidae</taxon>
        <taxon>Boletales</taxon>
        <taxon>Sclerodermatineae</taxon>
        <taxon>Pisolithaceae</taxon>
        <taxon>Pisolithus</taxon>
    </lineage>
</organism>
<evidence type="ECO:0000313" key="3">
    <source>
        <dbReference type="Proteomes" id="UP000054018"/>
    </source>
</evidence>
<name>A0A0C9ZK73_9AGAM</name>
<reference evidence="3" key="2">
    <citation type="submission" date="2015-01" db="EMBL/GenBank/DDBJ databases">
        <title>Evolutionary Origins and Diversification of the Mycorrhizal Mutualists.</title>
        <authorList>
            <consortium name="DOE Joint Genome Institute"/>
            <consortium name="Mycorrhizal Genomics Consortium"/>
            <person name="Kohler A."/>
            <person name="Kuo A."/>
            <person name="Nagy L.G."/>
            <person name="Floudas D."/>
            <person name="Copeland A."/>
            <person name="Barry K.W."/>
            <person name="Cichocki N."/>
            <person name="Veneault-Fourrey C."/>
            <person name="LaButti K."/>
            <person name="Lindquist E.A."/>
            <person name="Lipzen A."/>
            <person name="Lundell T."/>
            <person name="Morin E."/>
            <person name="Murat C."/>
            <person name="Riley R."/>
            <person name="Ohm R."/>
            <person name="Sun H."/>
            <person name="Tunlid A."/>
            <person name="Henrissat B."/>
            <person name="Grigoriev I.V."/>
            <person name="Hibbett D.S."/>
            <person name="Martin F."/>
        </authorList>
    </citation>
    <scope>NUCLEOTIDE SEQUENCE [LARGE SCALE GENOMIC DNA]</scope>
    <source>
        <strain evidence="3">441</strain>
    </source>
</reference>
<reference evidence="2 3" key="1">
    <citation type="submission" date="2014-04" db="EMBL/GenBank/DDBJ databases">
        <authorList>
            <consortium name="DOE Joint Genome Institute"/>
            <person name="Kuo A."/>
            <person name="Kohler A."/>
            <person name="Costa M.D."/>
            <person name="Nagy L.G."/>
            <person name="Floudas D."/>
            <person name="Copeland A."/>
            <person name="Barry K.W."/>
            <person name="Cichocki N."/>
            <person name="Veneault-Fourrey C."/>
            <person name="LaButti K."/>
            <person name="Lindquist E.A."/>
            <person name="Lipzen A."/>
            <person name="Lundell T."/>
            <person name="Morin E."/>
            <person name="Murat C."/>
            <person name="Sun H."/>
            <person name="Tunlid A."/>
            <person name="Henrissat B."/>
            <person name="Grigoriev I.V."/>
            <person name="Hibbett D.S."/>
            <person name="Martin F."/>
            <person name="Nordberg H.P."/>
            <person name="Cantor M.N."/>
            <person name="Hua S.X."/>
        </authorList>
    </citation>
    <scope>NUCLEOTIDE SEQUENCE [LARGE SCALE GENOMIC DNA]</scope>
    <source>
        <strain evidence="2 3">441</strain>
    </source>
</reference>
<dbReference type="AlphaFoldDB" id="A0A0C9ZK73"/>
<feature type="region of interest" description="Disordered" evidence="1">
    <location>
        <begin position="1"/>
        <end position="20"/>
    </location>
</feature>
<dbReference type="HOGENOM" id="CLU_2979996_0_0_1"/>